<evidence type="ECO:0000313" key="1">
    <source>
        <dbReference type="EMBL" id="QSF55230.1"/>
    </source>
</evidence>
<name>A0ABX7LU21_9CAUL</name>
<dbReference type="SUPFAM" id="SSF55729">
    <property type="entry name" value="Acyl-CoA N-acyltransferases (Nat)"/>
    <property type="match status" value="1"/>
</dbReference>
<keyword evidence="2" id="KW-1185">Reference proteome</keyword>
<accession>A0ABX7LU21</accession>
<proteinExistence type="predicted"/>
<sequence length="383" mass="42077">MSVRPIDAPDHAALNRLHRQVGWPERSPAGWRWLEANPARLMLGAPAGWVVADENDNAVAMLGNFIQRFRYGAQDHFGATGFSIIVPPSQKGASRPLIRTFLKQPGLFARYTFNANARSAPLYCLFDMKPWPAESHGLKLSWITDRLACAQGRGLRLLLGRTSAETAARLGERLMNGRVFRQTPLVLPAGVTVLRDLSDVSPYADFWRRLSQEDRLLADRSPEILRWRLADPDLTLPPVMLACVRDSRIVGMAMAQMTKTSLIEPPYLDIIDLIALETAPEAIALLTRALIDNARALGAAKVRLQVVTPRLLAQLGDLAKTARREGGWGHCHAIIDDPALAAAWTPTPFDGDYGICWRTPPMPKPLAAAAITRPTLGGLVSKA</sequence>
<dbReference type="InterPro" id="IPR016181">
    <property type="entry name" value="Acyl_CoA_acyltransferase"/>
</dbReference>
<reference evidence="1 2" key="1">
    <citation type="submission" date="2021-02" db="EMBL/GenBank/DDBJ databases">
        <title>Brevundimonas sp. CS1 genome sequence.</title>
        <authorList>
            <person name="Lee K."/>
            <person name="Choi Y.-J."/>
            <person name="Son H.-R."/>
        </authorList>
    </citation>
    <scope>NUCLEOTIDE SEQUENCE [LARGE SCALE GENOMIC DNA]</scope>
    <source>
        <strain evidence="1 2">CS1</strain>
    </source>
</reference>
<evidence type="ECO:0000313" key="2">
    <source>
        <dbReference type="Proteomes" id="UP000662957"/>
    </source>
</evidence>
<organism evidence="1 2">
    <name type="scientific">Brevundimonas fontaquae</name>
    <dbReference type="NCBI Taxonomy" id="2813778"/>
    <lineage>
        <taxon>Bacteria</taxon>
        <taxon>Pseudomonadati</taxon>
        <taxon>Pseudomonadota</taxon>
        <taxon>Alphaproteobacteria</taxon>
        <taxon>Caulobacterales</taxon>
        <taxon>Caulobacteraceae</taxon>
        <taxon>Brevundimonas</taxon>
    </lineage>
</organism>
<gene>
    <name evidence="1" type="ORF">JX001_05365</name>
</gene>
<dbReference type="RefSeq" id="WP_205682602.1">
    <property type="nucleotide sequence ID" value="NZ_CP070968.1"/>
</dbReference>
<dbReference type="EMBL" id="CP070968">
    <property type="protein sequence ID" value="QSF55230.1"/>
    <property type="molecule type" value="Genomic_DNA"/>
</dbReference>
<protein>
    <submittedName>
        <fullName evidence="1">N-acetyltransferase</fullName>
    </submittedName>
</protein>
<dbReference type="Proteomes" id="UP000662957">
    <property type="component" value="Chromosome"/>
</dbReference>